<reference evidence="2" key="1">
    <citation type="journal article" date="2023" name="Front. Plant Sci.">
        <title>Chromosomal-level genome assembly of Melastoma candidum provides insights into trichome evolution.</title>
        <authorList>
            <person name="Zhong Y."/>
            <person name="Wu W."/>
            <person name="Sun C."/>
            <person name="Zou P."/>
            <person name="Liu Y."/>
            <person name="Dai S."/>
            <person name="Zhou R."/>
        </authorList>
    </citation>
    <scope>NUCLEOTIDE SEQUENCE [LARGE SCALE GENOMIC DNA]</scope>
</reference>
<keyword evidence="2" id="KW-1185">Reference proteome</keyword>
<organism evidence="1 2">
    <name type="scientific">Melastoma candidum</name>
    <dbReference type="NCBI Taxonomy" id="119954"/>
    <lineage>
        <taxon>Eukaryota</taxon>
        <taxon>Viridiplantae</taxon>
        <taxon>Streptophyta</taxon>
        <taxon>Embryophyta</taxon>
        <taxon>Tracheophyta</taxon>
        <taxon>Spermatophyta</taxon>
        <taxon>Magnoliopsida</taxon>
        <taxon>eudicotyledons</taxon>
        <taxon>Gunneridae</taxon>
        <taxon>Pentapetalae</taxon>
        <taxon>rosids</taxon>
        <taxon>malvids</taxon>
        <taxon>Myrtales</taxon>
        <taxon>Melastomataceae</taxon>
        <taxon>Melastomatoideae</taxon>
        <taxon>Melastomateae</taxon>
        <taxon>Melastoma</taxon>
    </lineage>
</organism>
<sequence length="110" mass="12128">MTSFLPWEFTFPGVLQPRAFQHCLCTHSEHVRSYSLISLQECTPNTPSFCETGEKNENVTPFCPDTQLHEFSSPTGDLSTTEALLPDTNLGDHNHFPPRGGGGGDLRVHG</sequence>
<proteinExistence type="predicted"/>
<comment type="caution">
    <text evidence="1">The sequence shown here is derived from an EMBL/GenBank/DDBJ whole genome shotgun (WGS) entry which is preliminary data.</text>
</comment>
<evidence type="ECO:0000313" key="2">
    <source>
        <dbReference type="Proteomes" id="UP001057402"/>
    </source>
</evidence>
<name>A0ACB9QWT4_9MYRT</name>
<dbReference type="EMBL" id="CM042884">
    <property type="protein sequence ID" value="KAI4370436.1"/>
    <property type="molecule type" value="Genomic_DNA"/>
</dbReference>
<dbReference type="Proteomes" id="UP001057402">
    <property type="component" value="Chromosome 5"/>
</dbReference>
<gene>
    <name evidence="1" type="ORF">MLD38_018790</name>
</gene>
<protein>
    <submittedName>
        <fullName evidence="1">Uncharacterized protein</fullName>
    </submittedName>
</protein>
<accession>A0ACB9QWT4</accession>
<evidence type="ECO:0000313" key="1">
    <source>
        <dbReference type="EMBL" id="KAI4370436.1"/>
    </source>
</evidence>